<sequence length="116" mass="13285">MKPASHEPGWQPIALESQSASNRHEKANLAQNRDCQVVVRVRFFEAITPMPTNYELLEHDREWCEDLERRIAAGELPTAHQLDEAAVVLARSDQGKFALLRRVHAFWKLTGLISIR</sequence>
<organism evidence="1 2">
    <name type="scientific">Variovorax ginsengisoli</name>
    <dbReference type="NCBI Taxonomy" id="363844"/>
    <lineage>
        <taxon>Bacteria</taxon>
        <taxon>Pseudomonadati</taxon>
        <taxon>Pseudomonadota</taxon>
        <taxon>Betaproteobacteria</taxon>
        <taxon>Burkholderiales</taxon>
        <taxon>Comamonadaceae</taxon>
        <taxon>Variovorax</taxon>
    </lineage>
</organism>
<dbReference type="EMBL" id="JAUKVY010000036">
    <property type="protein sequence ID" value="MDO1537155.1"/>
    <property type="molecule type" value="Genomic_DNA"/>
</dbReference>
<keyword evidence="2" id="KW-1185">Reference proteome</keyword>
<dbReference type="RefSeq" id="WP_301815430.1">
    <property type="nucleotide sequence ID" value="NZ_JAUJZH010000036.1"/>
</dbReference>
<accession>A0ABT8SEE9</accession>
<name>A0ABT8SEE9_9BURK</name>
<gene>
    <name evidence="1" type="ORF">Q2T77_33305</name>
</gene>
<dbReference type="Proteomes" id="UP001169027">
    <property type="component" value="Unassembled WGS sequence"/>
</dbReference>
<reference evidence="1" key="1">
    <citation type="submission" date="2023-06" db="EMBL/GenBank/DDBJ databases">
        <authorList>
            <person name="Jiang Y."/>
            <person name="Liu Q."/>
        </authorList>
    </citation>
    <scope>NUCLEOTIDE SEQUENCE</scope>
    <source>
        <strain evidence="1">CGMCC 1.12090</strain>
    </source>
</reference>
<proteinExistence type="predicted"/>
<comment type="caution">
    <text evidence="1">The sequence shown here is derived from an EMBL/GenBank/DDBJ whole genome shotgun (WGS) entry which is preliminary data.</text>
</comment>
<evidence type="ECO:0000313" key="1">
    <source>
        <dbReference type="EMBL" id="MDO1537155.1"/>
    </source>
</evidence>
<evidence type="ECO:0000313" key="2">
    <source>
        <dbReference type="Proteomes" id="UP001169027"/>
    </source>
</evidence>
<protein>
    <submittedName>
        <fullName evidence="1">Uncharacterized protein</fullName>
    </submittedName>
</protein>